<name>A0A1X6ZJ08_9RHOB</name>
<reference evidence="3" key="1">
    <citation type="submission" date="2017-03" db="EMBL/GenBank/DDBJ databases">
        <authorList>
            <person name="Rodrigo-Torres L."/>
            <person name="Arahal R.D."/>
            <person name="Lucena T."/>
        </authorList>
    </citation>
    <scope>NUCLEOTIDE SEQUENCE [LARGE SCALE GENOMIC DNA]</scope>
    <source>
        <strain evidence="3">CECT 8370</strain>
    </source>
</reference>
<dbReference type="Gene3D" id="3.40.50.11660">
    <property type="entry name" value="Glycosyl transferase family 10, C-terminal domain"/>
    <property type="match status" value="1"/>
</dbReference>
<feature type="region of interest" description="Disordered" evidence="1">
    <location>
        <begin position="320"/>
        <end position="339"/>
    </location>
</feature>
<evidence type="ECO:0000313" key="2">
    <source>
        <dbReference type="EMBL" id="SLN53000.1"/>
    </source>
</evidence>
<accession>A0A1X6ZJ08</accession>
<dbReference type="OrthoDB" id="5291101at2"/>
<dbReference type="SUPFAM" id="SSF53756">
    <property type="entry name" value="UDP-Glycosyltransferase/glycogen phosphorylase"/>
    <property type="match status" value="1"/>
</dbReference>
<evidence type="ECO:0008006" key="4">
    <source>
        <dbReference type="Google" id="ProtNLM"/>
    </source>
</evidence>
<sequence length="1020" mass="114272">MSEIINIILVCESSDISALERSLLSLVTQAGDFSLRIHVKNIGPHAAANAPVLAGWQARMGNADTVFYCTNVWLTYQTQPHLTAHAALRDAMGQICEDGDSFTSWLHPGDILLPGALAHISDLARRFTADHLAWVQGAAGHLDEGQLIAGSVLRAPTALIAQGVCDDHRWPALAQGGMFIRAGLWRKAQASLAFEGPEDITPWLLWQRLARQALFVQSTQVMGVFVSCAKEPSAHLKIRRRRRMQRVAPEAEPRDTLQRILRQGPLLHHVITNDATGAPTAIIAMDVTAPAYHWARQTDQWHNDLPEPASIAQQRIATAHGAPMPLKRPSEKTPNSPPHRAMPDTTIFADLPAYRLLLRTINAQMPDTNKLMQHPLYAWLPALRHRPVWQASRIWAWDQGWDDTDHTEWAALRALQEMGDVPQGTSYVGFPWAALIEARAETTAQAQRLRHDFQSFATTVPRAARRITTCQHPDLIAHLDYFKHAGVTDVFWPYTTPEAVQAAAAMGICLHTIPQSARAAFYPADQTQRRKHLFCKVDADTVTLRQSTFALCPAAPQDHPAALLHAIAAGAIPVVPTDADFAPLVGHDTLWRNAVERWDFATKTQDDLSTHLRILRKKAEKDAEYQLAPLPQALAQLQLSVGPETLGCGIHALMARHADAYRALPAFPAPRQISRHIRIYHLGPRAARSPLGYAPFARLAENRILRVESPAEADIVMTGWNRDLAENPELLAHAFESNPGLRCMVISEEPLWDTLWSDGFAARDRPFVCNGREHSYRYLNHMNSDIFAFTHIPYFLLTSDDYVPRYISMLRRYAHISARAMLTKWQTTIIAAAFVAEHRDAPEFDFSDPARDIQGLSGYRTRVAQHAKHPKIWRMGQGWADGMPPRQTLPDWHLDKLARLQGNVRLCSAYENTHMRGYISEKVFDAFAVGAMPVCYAAPDHRLHELIAPYAMINTYDQPAETAAAWIDWFIPEMANAESWLETAARLRTRLACADAVAMERQRIATETLREIDMFIQTSL</sequence>
<keyword evidence="3" id="KW-1185">Reference proteome</keyword>
<dbReference type="InterPro" id="IPR038577">
    <property type="entry name" value="GT10-like_C_sf"/>
</dbReference>
<proteinExistence type="predicted"/>
<dbReference type="Proteomes" id="UP000194012">
    <property type="component" value="Unassembled WGS sequence"/>
</dbReference>
<protein>
    <recommendedName>
        <fullName evidence="4">Glycosyltransferase family 10 (Fucosyltransferase)</fullName>
    </recommendedName>
</protein>
<organism evidence="2 3">
    <name type="scientific">Roseovarius gaetbuli</name>
    <dbReference type="NCBI Taxonomy" id="1356575"/>
    <lineage>
        <taxon>Bacteria</taxon>
        <taxon>Pseudomonadati</taxon>
        <taxon>Pseudomonadota</taxon>
        <taxon>Alphaproteobacteria</taxon>
        <taxon>Rhodobacterales</taxon>
        <taxon>Roseobacteraceae</taxon>
        <taxon>Roseovarius</taxon>
    </lineage>
</organism>
<dbReference type="AlphaFoldDB" id="A0A1X6ZJ08"/>
<dbReference type="EMBL" id="FWFJ01000022">
    <property type="protein sequence ID" value="SLN53000.1"/>
    <property type="molecule type" value="Genomic_DNA"/>
</dbReference>
<dbReference type="RefSeq" id="WP_139838123.1">
    <property type="nucleotide sequence ID" value="NZ_FWFJ01000022.1"/>
</dbReference>
<gene>
    <name evidence="2" type="ORF">ROG8370_02393</name>
</gene>
<evidence type="ECO:0000256" key="1">
    <source>
        <dbReference type="SAM" id="MobiDB-lite"/>
    </source>
</evidence>
<evidence type="ECO:0000313" key="3">
    <source>
        <dbReference type="Proteomes" id="UP000194012"/>
    </source>
</evidence>